<evidence type="ECO:0000259" key="2">
    <source>
        <dbReference type="Pfam" id="PF00244"/>
    </source>
</evidence>
<accession>A0ABQ9TF02</accession>
<comment type="similarity">
    <text evidence="1">Belongs to the 14-3-3 family.</text>
</comment>
<evidence type="ECO:0000313" key="4">
    <source>
        <dbReference type="Proteomes" id="UP001266305"/>
    </source>
</evidence>
<dbReference type="InterPro" id="IPR036815">
    <property type="entry name" value="14-3-3_dom_sf"/>
</dbReference>
<organism evidence="3 4">
    <name type="scientific">Saguinus oedipus</name>
    <name type="common">Cotton-top tamarin</name>
    <name type="synonym">Oedipomidas oedipus</name>
    <dbReference type="NCBI Taxonomy" id="9490"/>
    <lineage>
        <taxon>Eukaryota</taxon>
        <taxon>Metazoa</taxon>
        <taxon>Chordata</taxon>
        <taxon>Craniata</taxon>
        <taxon>Vertebrata</taxon>
        <taxon>Euteleostomi</taxon>
        <taxon>Mammalia</taxon>
        <taxon>Eutheria</taxon>
        <taxon>Euarchontoglires</taxon>
        <taxon>Primates</taxon>
        <taxon>Haplorrhini</taxon>
        <taxon>Platyrrhini</taxon>
        <taxon>Cebidae</taxon>
        <taxon>Callitrichinae</taxon>
        <taxon>Saguinus</taxon>
    </lineage>
</organism>
<keyword evidence="4" id="KW-1185">Reference proteome</keyword>
<comment type="caution">
    <text evidence="3">The sequence shown here is derived from an EMBL/GenBank/DDBJ whole genome shotgun (WGS) entry which is preliminary data.</text>
</comment>
<name>A0ABQ9TF02_SAGOE</name>
<dbReference type="InterPro" id="IPR023410">
    <property type="entry name" value="14-3-3_domain"/>
</dbReference>
<evidence type="ECO:0000256" key="1">
    <source>
        <dbReference type="ARBA" id="ARBA00006141"/>
    </source>
</evidence>
<reference evidence="3 4" key="1">
    <citation type="submission" date="2023-05" db="EMBL/GenBank/DDBJ databases">
        <title>B98-5 Cell Line De Novo Hybrid Assembly: An Optical Mapping Approach.</title>
        <authorList>
            <person name="Kananen K."/>
            <person name="Auerbach J.A."/>
            <person name="Kautto E."/>
            <person name="Blachly J.S."/>
        </authorList>
    </citation>
    <scope>NUCLEOTIDE SEQUENCE [LARGE SCALE GENOMIC DNA]</scope>
    <source>
        <strain evidence="3">B95-8</strain>
        <tissue evidence="3">Cell line</tissue>
    </source>
</reference>
<dbReference type="SUPFAM" id="SSF48445">
    <property type="entry name" value="14-3-3 protein"/>
    <property type="match status" value="1"/>
</dbReference>
<dbReference type="EMBL" id="JASSZA010000023">
    <property type="protein sequence ID" value="KAK2083304.1"/>
    <property type="molecule type" value="Genomic_DNA"/>
</dbReference>
<dbReference type="Pfam" id="PF00244">
    <property type="entry name" value="14-3-3"/>
    <property type="match status" value="1"/>
</dbReference>
<feature type="domain" description="14-3-3" evidence="2">
    <location>
        <begin position="27"/>
        <end position="103"/>
    </location>
</feature>
<gene>
    <name evidence="3" type="ORF">P7K49_038540</name>
</gene>
<evidence type="ECO:0000313" key="3">
    <source>
        <dbReference type="EMBL" id="KAK2083304.1"/>
    </source>
</evidence>
<dbReference type="PRINTS" id="PR00305">
    <property type="entry name" value="1433ZETA"/>
</dbReference>
<proteinExistence type="inferred from homology"/>
<sequence length="104" mass="12313">MSHQNLEGKEFETGLKESTEKPFRPLGYKENIEMELRDICNYVLSFLEKYLVPNTSQTESKVLYLKMKGDYYHYLAEFAAGDDRKWIVDRSQQAFQEAFEISKK</sequence>
<dbReference type="PANTHER" id="PTHR18860">
    <property type="entry name" value="14-3-3 PROTEIN"/>
    <property type="match status" value="1"/>
</dbReference>
<dbReference type="InterPro" id="IPR000308">
    <property type="entry name" value="14-3-3"/>
</dbReference>
<protein>
    <recommendedName>
        <fullName evidence="2">14-3-3 domain-containing protein</fullName>
    </recommendedName>
</protein>
<dbReference type="Proteomes" id="UP001266305">
    <property type="component" value="Unassembled WGS sequence"/>
</dbReference>
<dbReference type="Gene3D" id="1.20.190.20">
    <property type="entry name" value="14-3-3 domain"/>
    <property type="match status" value="1"/>
</dbReference>